<dbReference type="RefSeq" id="WP_244351321.1">
    <property type="nucleotide sequence ID" value="NZ_AP025635.1"/>
</dbReference>
<dbReference type="Pfam" id="PF11797">
    <property type="entry name" value="WxLIP_HBD"/>
    <property type="match status" value="1"/>
</dbReference>
<organism evidence="4 5">
    <name type="scientific">Enterococcus innesii</name>
    <dbReference type="NCBI Taxonomy" id="2839759"/>
    <lineage>
        <taxon>Bacteria</taxon>
        <taxon>Bacillati</taxon>
        <taxon>Bacillota</taxon>
        <taxon>Bacilli</taxon>
        <taxon>Lactobacillales</taxon>
        <taxon>Enterococcaceae</taxon>
        <taxon>Enterococcus</taxon>
    </lineage>
</organism>
<evidence type="ECO:0000259" key="2">
    <source>
        <dbReference type="Pfam" id="PF06030"/>
    </source>
</evidence>
<name>A0ABN6NT66_9ENTE</name>
<dbReference type="GeneID" id="83458430"/>
<dbReference type="InterPro" id="IPR021759">
    <property type="entry name" value="WxLIP_HBD"/>
</dbReference>
<keyword evidence="5" id="KW-1185">Reference proteome</keyword>
<feature type="transmembrane region" description="Helical" evidence="1">
    <location>
        <begin position="319"/>
        <end position="340"/>
    </location>
</feature>
<accession>A0ABN6NT66</accession>
<evidence type="ECO:0000259" key="3">
    <source>
        <dbReference type="Pfam" id="PF11797"/>
    </source>
</evidence>
<dbReference type="EMBL" id="AP025635">
    <property type="protein sequence ID" value="BDG68865.1"/>
    <property type="molecule type" value="Genomic_DNA"/>
</dbReference>
<keyword evidence="1" id="KW-0472">Membrane</keyword>
<dbReference type="Pfam" id="PF06030">
    <property type="entry name" value="WxLIP_PGBD"/>
    <property type="match status" value="1"/>
</dbReference>
<dbReference type="InterPro" id="IPR010317">
    <property type="entry name" value="WxLIP_PGBD"/>
</dbReference>
<keyword evidence="1" id="KW-0812">Transmembrane</keyword>
<dbReference type="Proteomes" id="UP000831692">
    <property type="component" value="Chromosome"/>
</dbReference>
<feature type="domain" description="WxL Interacting Protein host binding" evidence="3">
    <location>
        <begin position="172"/>
        <end position="308"/>
    </location>
</feature>
<protein>
    <submittedName>
        <fullName evidence="4">Cell surface protein</fullName>
    </submittedName>
</protein>
<sequence>MKGYNKKSRISKQVMGIAFLLFLFIGAPGMSGATTQSELPFHVVPNLPQSQLADGNSGYFDLEMAPGTSDLLGLTIQNHSTDDIVIEVSAHTAFTNGNGVVEYGKDATEPDPTLLHSLADLIDSPGEITLSANEKKTIELPIHMPEAAFAGSLVGGLRIREVIAENTDSEVEGVAIQNRFAYILGVVVRNESSLIEPELALLDVFPGQVNYRNAFRATLQNPQPRFLNQLEVVATVRRADQEEILYEAQREGMQMAPNSHFHFPVSLAGDRFYSGEYVMSLTARSEGEEWSWEYPFTVEADVAKHLNREDVTLDPEANWWLISTFGLVMVLLGTIIWLLWKNKKPRTDT</sequence>
<evidence type="ECO:0000313" key="5">
    <source>
        <dbReference type="Proteomes" id="UP000831692"/>
    </source>
</evidence>
<gene>
    <name evidence="4" type="ORF">ENLAB_24290</name>
</gene>
<keyword evidence="1" id="KW-1133">Transmembrane helix</keyword>
<evidence type="ECO:0000256" key="1">
    <source>
        <dbReference type="SAM" id="Phobius"/>
    </source>
</evidence>
<proteinExistence type="predicted"/>
<evidence type="ECO:0000313" key="4">
    <source>
        <dbReference type="EMBL" id="BDG68865.1"/>
    </source>
</evidence>
<reference evidence="4 5" key="1">
    <citation type="submission" date="2022-03" db="EMBL/GenBank/DDBJ databases">
        <title>Complete genome sequence of Enterococcus innesii DB-1.</title>
        <authorList>
            <person name="Fukuda D."/>
            <person name="Nolasco-Hipolito C."/>
        </authorList>
    </citation>
    <scope>NUCLEOTIDE SEQUENCE [LARGE SCALE GENOMIC DNA]</scope>
    <source>
        <strain evidence="4 5">DB-1</strain>
    </source>
</reference>
<feature type="domain" description="WxL Interacting Protein peptidoglycan binding" evidence="2">
    <location>
        <begin position="41"/>
        <end position="160"/>
    </location>
</feature>